<gene>
    <name evidence="1" type="ORF">SAMN05216588_1425</name>
</gene>
<dbReference type="AlphaFoldDB" id="A0A1G8QQD9"/>
<protein>
    <submittedName>
        <fullName evidence="1">Uncharacterized protein</fullName>
    </submittedName>
</protein>
<dbReference type="EMBL" id="FNDG01000042">
    <property type="protein sequence ID" value="SDJ06974.1"/>
    <property type="molecule type" value="Genomic_DNA"/>
</dbReference>
<proteinExistence type="predicted"/>
<accession>A0A1G8QQD9</accession>
<organism evidence="1 2">
    <name type="scientific">Phytopseudomonas flavescens</name>
    <dbReference type="NCBI Taxonomy" id="29435"/>
    <lineage>
        <taxon>Bacteria</taxon>
        <taxon>Pseudomonadati</taxon>
        <taxon>Pseudomonadota</taxon>
        <taxon>Gammaproteobacteria</taxon>
        <taxon>Pseudomonadales</taxon>
        <taxon>Pseudomonadaceae</taxon>
        <taxon>Phytopseudomonas</taxon>
    </lineage>
</organism>
<evidence type="ECO:0000313" key="1">
    <source>
        <dbReference type="EMBL" id="SDJ06974.1"/>
    </source>
</evidence>
<evidence type="ECO:0000313" key="2">
    <source>
        <dbReference type="Proteomes" id="UP000198606"/>
    </source>
</evidence>
<sequence>MNTAIPLELNSNLAWALAQLVKRISYSDCRSLAVDDRETQQMIEAINQLQRALAEAGYAPR</sequence>
<dbReference type="Proteomes" id="UP000198606">
    <property type="component" value="Unassembled WGS sequence"/>
</dbReference>
<dbReference type="InterPro" id="IPR056123">
    <property type="entry name" value="DUF7706"/>
</dbReference>
<name>A0A1G8QQD9_9GAMM</name>
<reference evidence="1 2" key="1">
    <citation type="submission" date="2016-10" db="EMBL/GenBank/DDBJ databases">
        <authorList>
            <person name="de Groot N.N."/>
        </authorList>
    </citation>
    <scope>NUCLEOTIDE SEQUENCE [LARGE SCALE GENOMIC DNA]</scope>
    <source>
        <strain evidence="1 2">LMG 18387</strain>
    </source>
</reference>
<dbReference type="Pfam" id="PF24806">
    <property type="entry name" value="DUF7706"/>
    <property type="match status" value="1"/>
</dbReference>
<dbReference type="RefSeq" id="WP_084308990.1">
    <property type="nucleotide sequence ID" value="NZ_FNDG01000042.1"/>
</dbReference>